<keyword evidence="2" id="KW-1185">Reference proteome</keyword>
<sequence>MAAEVVFSTILQELLSKLSDHVQNEIGLLWGLEEEKQKLESNLSVIRAVLHDAEKQQVNKMAVKDWLGKLEDAAYDAEDVVDEFIFEARRRKVVNQQGMQKKVRNFCSLSNPLVFRRKMAHKMQDLRKRFDAIAEERNAFHFKEEAVESRPPISRTRETDSYVIESEVCGRKNEAEKLIHSLINSENEEVLSVIPIVGMGGMGKTTLAQLIFNDKRVGTDRFDLKMWVYVSEDFDVGRLLKEILQSAIKGEAGNLSIDLLHTRLRETLSGKKYLLVLDDVWNEEVNEWSRLKTWLKCGGKGSKILATTRSDKVAAIMGTLPAHKLGILSEKDSWTLFDTLARPHPNFVSMGKEIVGKCGGLPLAIKTLGGLMYSKTTQSEWESVRNSEFWNRRDNDGGVLPALRLSYDHLTPSLKQCFAYCAIIPKGREVYKDKLIRQWIAQGFIHSDGEHELLEEKGEGYFNELLQRSLFHVGANSYGLRYNMHDLIHDLLRFIVGAEYSIVEASMKIAPSTEIRHLSSPDWNEQIELKILEALKICKKLRTVSLRCFSFDVTVLSSLMCLRVLDLSYSGIRYLPNSIDKLKHLTYLDISSTSIEELPESICNLHSLQTLKFIGTNIQKLSKNMKKMISLRHVEFSRFRDYPAPKGIGELTCLRTWPTFVVSEESGAGIEELKSLNQLSGHIHIKRLDNIRNGVCAREANLKAKQYLSALELSWSVVDTAADIEENSEEVIENLEPHPNLKKLIVNSYMGMNFPGWMMILTNLVDIKLSGCKRCEQLPPLWELPRLESLEMEEFSDLKYIVEFHGDHNCKDVFPSLKRLDLSHMPNLEEWSSQATNGGRQGKERDQQVILKSLCDLRIRDCPKLIQLSWLRLLPSIEHLEIEGVGWDAIEMPTSPSSLRELIVVSHCVTERTHLERWSPQEADGDEGNQVIFHSLGTPKINECPKLVCLPGVLLSAPREADHEQVTFPQLMQLEVKNCPRIVHFPCLLPSLKILSVAAINQRLLGWVANYTSLTKLSVEGFPEVKFLPEELGPNHDVLRTFKIRDCPKLMSVSNQLENLHALKTLVLDGCTDLVLSLPDGGLQHHQQQQQCPLSSLQRLEISNSCEKQTSLPGDGIVLTSLTRLSITSCKNIESLSDDMLRNLTSLEIDDCPKVFSSPVSLKNLNSLKELSISRCPDMMNYLQHAESLTSLTLLRIQDCPGMSSLPESIGDLTSLTELWIWSCPGMSSLPESIGDLTSLTQLWIYNCPVTLCYNNFRRSPPSSCAQKNLVASCLKKNLPCSRKAQCDCPKVFSSLLSLENLKSLECLTMSRCQDVMNLLQYTESLTSLTRLEIPNCPGDLGINNLTGETPTNFDGLSATVFMFLTNNMLTGEVPKWILKSNINIDSSYYNFTRSPSNCAQWKLSEHSVLEGEDRSNDQNSNYPSNLSLLVKIAIDQTIPVPHLNGVF</sequence>
<accession>A0ACC2KXB1</accession>
<name>A0ACC2KXB1_PERAE</name>
<evidence type="ECO:0000313" key="1">
    <source>
        <dbReference type="EMBL" id="KAJ8625732.1"/>
    </source>
</evidence>
<dbReference type="Proteomes" id="UP001234297">
    <property type="component" value="Chromosome 11"/>
</dbReference>
<protein>
    <submittedName>
        <fullName evidence="1">Uncharacterized protein</fullName>
    </submittedName>
</protein>
<proteinExistence type="predicted"/>
<reference evidence="1 2" key="1">
    <citation type="journal article" date="2022" name="Hortic Res">
        <title>A haplotype resolved chromosomal level avocado genome allows analysis of novel avocado genes.</title>
        <authorList>
            <person name="Nath O."/>
            <person name="Fletcher S.J."/>
            <person name="Hayward A."/>
            <person name="Shaw L.M."/>
            <person name="Masouleh A.K."/>
            <person name="Furtado A."/>
            <person name="Henry R.J."/>
            <person name="Mitter N."/>
        </authorList>
    </citation>
    <scope>NUCLEOTIDE SEQUENCE [LARGE SCALE GENOMIC DNA]</scope>
    <source>
        <strain evidence="2">cv. Hass</strain>
    </source>
</reference>
<organism evidence="1 2">
    <name type="scientific">Persea americana</name>
    <name type="common">Avocado</name>
    <dbReference type="NCBI Taxonomy" id="3435"/>
    <lineage>
        <taxon>Eukaryota</taxon>
        <taxon>Viridiplantae</taxon>
        <taxon>Streptophyta</taxon>
        <taxon>Embryophyta</taxon>
        <taxon>Tracheophyta</taxon>
        <taxon>Spermatophyta</taxon>
        <taxon>Magnoliopsida</taxon>
        <taxon>Magnoliidae</taxon>
        <taxon>Laurales</taxon>
        <taxon>Lauraceae</taxon>
        <taxon>Persea</taxon>
    </lineage>
</organism>
<evidence type="ECO:0000313" key="2">
    <source>
        <dbReference type="Proteomes" id="UP001234297"/>
    </source>
</evidence>
<comment type="caution">
    <text evidence="1">The sequence shown here is derived from an EMBL/GenBank/DDBJ whole genome shotgun (WGS) entry which is preliminary data.</text>
</comment>
<gene>
    <name evidence="1" type="ORF">MRB53_034262</name>
</gene>
<dbReference type="EMBL" id="CM056819">
    <property type="protein sequence ID" value="KAJ8625732.1"/>
    <property type="molecule type" value="Genomic_DNA"/>
</dbReference>